<dbReference type="InterPro" id="IPR036259">
    <property type="entry name" value="MFS_trans_sf"/>
</dbReference>
<name>A0ABW5AJ89_9BRAD</name>
<dbReference type="RefSeq" id="WP_378477344.1">
    <property type="nucleotide sequence ID" value="NZ_JBHUIW010000007.1"/>
</dbReference>
<sequence>MPPAQSPSAAAPTLPDSPPDGAAPADATPADATPDDAAPSRAGELFGHPRGLAVLFGTEMWERFSYYGMRALLVLYMVKHLSEPGRAEQVLGWAELRGALEIVVGPLGVQAFASWVYGFYTGLVYLTPLLGGLLADRLLGQRRTVVLGAALMAAGHFMMAFETLLFPALLTLILGNGAFKPNIVTQVGGLYGPDDARRDRAYSIFYVGINIGAFLAPLVCGSLGETAGWHWGFGAAGVGMLAGLVLYLAGGATLPPDAATRAAAAAKAAPETSGRGLARHERRAILAILLLCVPVTLFWATYEQDGNTLVLWIDGHTDRTVALLGYTATIPTTWFLAVNPFLIFAFTPVIVEVWAWQSRRGREPSTVGKMALGCFGVALANLIMAAAAFQASEAGPAGQASWLWVLAYFVVLTLGELYLSPVGFSLVSAVAPLRHVSLLMAVWLGTSFTGNLLGGALGSLWSLMDKATFFLMIAAIAGLAGAMIATFRRPLHDLLHAPPEATARDEPATPAERTGEARPAAGA</sequence>
<keyword evidence="2 8" id="KW-0813">Transport</keyword>
<dbReference type="InterPro" id="IPR018456">
    <property type="entry name" value="PTR2_symporter_CS"/>
</dbReference>
<dbReference type="NCBIfam" id="TIGR00924">
    <property type="entry name" value="yjdL_sub1_fam"/>
    <property type="match status" value="1"/>
</dbReference>
<evidence type="ECO:0000256" key="5">
    <source>
        <dbReference type="ARBA" id="ARBA00022856"/>
    </source>
</evidence>
<evidence type="ECO:0000313" key="12">
    <source>
        <dbReference type="Proteomes" id="UP001597314"/>
    </source>
</evidence>
<feature type="transmembrane region" description="Helical" evidence="10">
    <location>
        <begin position="230"/>
        <end position="249"/>
    </location>
</feature>
<feature type="region of interest" description="Disordered" evidence="9">
    <location>
        <begin position="1"/>
        <end position="44"/>
    </location>
</feature>
<feature type="transmembrane region" description="Helical" evidence="10">
    <location>
        <begin position="367"/>
        <end position="389"/>
    </location>
</feature>
<dbReference type="PROSITE" id="PS01022">
    <property type="entry name" value="PTR2_1"/>
    <property type="match status" value="1"/>
</dbReference>
<comment type="subcellular location">
    <subcellularLocation>
        <location evidence="1">Cell membrane</location>
        <topology evidence="1">Multi-pass membrane protein</topology>
    </subcellularLocation>
    <subcellularLocation>
        <location evidence="8">Membrane</location>
        <topology evidence="8">Multi-pass membrane protein</topology>
    </subcellularLocation>
</comment>
<keyword evidence="12" id="KW-1185">Reference proteome</keyword>
<feature type="transmembrane region" description="Helical" evidence="10">
    <location>
        <begin position="401"/>
        <end position="426"/>
    </location>
</feature>
<evidence type="ECO:0000256" key="10">
    <source>
        <dbReference type="SAM" id="Phobius"/>
    </source>
</evidence>
<evidence type="ECO:0000256" key="2">
    <source>
        <dbReference type="ARBA" id="ARBA00022448"/>
    </source>
</evidence>
<dbReference type="CDD" id="cd17346">
    <property type="entry name" value="MFS_DtpA_like"/>
    <property type="match status" value="1"/>
</dbReference>
<keyword evidence="5" id="KW-0571">Peptide transport</keyword>
<accession>A0ABW5AJ89</accession>
<proteinExistence type="inferred from homology"/>
<dbReference type="InterPro" id="IPR050171">
    <property type="entry name" value="MFS_Transporters"/>
</dbReference>
<dbReference type="PROSITE" id="PS01023">
    <property type="entry name" value="PTR2_2"/>
    <property type="match status" value="1"/>
</dbReference>
<organism evidence="11 12">
    <name type="scientific">Rhodoplanes azumiensis</name>
    <dbReference type="NCBI Taxonomy" id="1897628"/>
    <lineage>
        <taxon>Bacteria</taxon>
        <taxon>Pseudomonadati</taxon>
        <taxon>Pseudomonadota</taxon>
        <taxon>Alphaproteobacteria</taxon>
        <taxon>Hyphomicrobiales</taxon>
        <taxon>Nitrobacteraceae</taxon>
        <taxon>Rhodoplanes</taxon>
    </lineage>
</organism>
<keyword evidence="6 10" id="KW-1133">Transmembrane helix</keyword>
<keyword evidence="3" id="KW-1003">Cell membrane</keyword>
<feature type="region of interest" description="Disordered" evidence="9">
    <location>
        <begin position="500"/>
        <end position="523"/>
    </location>
</feature>
<keyword evidence="5" id="KW-0653">Protein transport</keyword>
<comment type="similarity">
    <text evidence="8">Belongs to the major facilitator superfamily. Proton-dependent oligopeptide transporter (POT/PTR) (TC 2.A.17) family.</text>
</comment>
<comment type="caution">
    <text evidence="11">The sequence shown here is derived from an EMBL/GenBank/DDBJ whole genome shotgun (WGS) entry which is preliminary data.</text>
</comment>
<dbReference type="EMBL" id="JBHUIW010000007">
    <property type="protein sequence ID" value="MFD2182162.1"/>
    <property type="molecule type" value="Genomic_DNA"/>
</dbReference>
<feature type="compositionally biased region" description="Low complexity" evidence="9">
    <location>
        <begin position="1"/>
        <end position="12"/>
    </location>
</feature>
<dbReference type="Gene3D" id="1.20.1250.20">
    <property type="entry name" value="MFS general substrate transporter like domains"/>
    <property type="match status" value="2"/>
</dbReference>
<evidence type="ECO:0000256" key="3">
    <source>
        <dbReference type="ARBA" id="ARBA00022475"/>
    </source>
</evidence>
<feature type="transmembrane region" description="Helical" evidence="10">
    <location>
        <begin position="334"/>
        <end position="355"/>
    </location>
</feature>
<evidence type="ECO:0000256" key="7">
    <source>
        <dbReference type="ARBA" id="ARBA00023136"/>
    </source>
</evidence>
<evidence type="ECO:0000256" key="9">
    <source>
        <dbReference type="SAM" id="MobiDB-lite"/>
    </source>
</evidence>
<dbReference type="InterPro" id="IPR000109">
    <property type="entry name" value="POT_fam"/>
</dbReference>
<dbReference type="PANTHER" id="PTHR23517">
    <property type="entry name" value="RESISTANCE PROTEIN MDTM, PUTATIVE-RELATED-RELATED"/>
    <property type="match status" value="1"/>
</dbReference>
<feature type="transmembrane region" description="Helical" evidence="10">
    <location>
        <begin position="102"/>
        <end position="126"/>
    </location>
</feature>
<protein>
    <submittedName>
        <fullName evidence="11">Peptide MFS transporter</fullName>
    </submittedName>
</protein>
<feature type="transmembrane region" description="Helical" evidence="10">
    <location>
        <begin position="467"/>
        <end position="487"/>
    </location>
</feature>
<evidence type="ECO:0000256" key="8">
    <source>
        <dbReference type="RuleBase" id="RU003755"/>
    </source>
</evidence>
<dbReference type="SUPFAM" id="SSF103473">
    <property type="entry name" value="MFS general substrate transporter"/>
    <property type="match status" value="1"/>
</dbReference>
<feature type="transmembrane region" description="Helical" evidence="10">
    <location>
        <begin position="204"/>
        <end position="224"/>
    </location>
</feature>
<evidence type="ECO:0000256" key="6">
    <source>
        <dbReference type="ARBA" id="ARBA00022989"/>
    </source>
</evidence>
<evidence type="ECO:0000256" key="1">
    <source>
        <dbReference type="ARBA" id="ARBA00004651"/>
    </source>
</evidence>
<dbReference type="PANTHER" id="PTHR23517:SF15">
    <property type="entry name" value="PROTON-DEPENDENT OLIGOPEPTIDE FAMILY TRANSPORT PROTEIN"/>
    <property type="match status" value="1"/>
</dbReference>
<evidence type="ECO:0000313" key="11">
    <source>
        <dbReference type="EMBL" id="MFD2182162.1"/>
    </source>
</evidence>
<feature type="transmembrane region" description="Helical" evidence="10">
    <location>
        <begin position="284"/>
        <end position="302"/>
    </location>
</feature>
<dbReference type="Proteomes" id="UP001597314">
    <property type="component" value="Unassembled WGS sequence"/>
</dbReference>
<reference evidence="12" key="1">
    <citation type="journal article" date="2019" name="Int. J. Syst. Evol. Microbiol.">
        <title>The Global Catalogue of Microorganisms (GCM) 10K type strain sequencing project: providing services to taxonomists for standard genome sequencing and annotation.</title>
        <authorList>
            <consortium name="The Broad Institute Genomics Platform"/>
            <consortium name="The Broad Institute Genome Sequencing Center for Infectious Disease"/>
            <person name="Wu L."/>
            <person name="Ma J."/>
        </authorList>
    </citation>
    <scope>NUCLEOTIDE SEQUENCE [LARGE SCALE GENOMIC DNA]</scope>
    <source>
        <strain evidence="12">CGMCC 1.6774</strain>
    </source>
</reference>
<evidence type="ECO:0000256" key="4">
    <source>
        <dbReference type="ARBA" id="ARBA00022692"/>
    </source>
</evidence>
<keyword evidence="7 10" id="KW-0472">Membrane</keyword>
<dbReference type="InterPro" id="IPR005279">
    <property type="entry name" value="Dipep/tripep_permease"/>
</dbReference>
<keyword evidence="4 8" id="KW-0812">Transmembrane</keyword>
<dbReference type="Pfam" id="PF00854">
    <property type="entry name" value="PTR2"/>
    <property type="match status" value="2"/>
</dbReference>
<feature type="transmembrane region" description="Helical" evidence="10">
    <location>
        <begin position="438"/>
        <end position="461"/>
    </location>
</feature>
<feature type="compositionally biased region" description="Low complexity" evidence="9">
    <location>
        <begin position="19"/>
        <end position="40"/>
    </location>
</feature>
<gene>
    <name evidence="11" type="ORF">ACFSOX_08360</name>
</gene>
<feature type="transmembrane region" description="Helical" evidence="10">
    <location>
        <begin position="146"/>
        <end position="174"/>
    </location>
</feature>